<dbReference type="InterPro" id="IPR038765">
    <property type="entry name" value="Papain-like_cys_pep_sf"/>
</dbReference>
<evidence type="ECO:0000313" key="16">
    <source>
        <dbReference type="Proteomes" id="UP001168990"/>
    </source>
</evidence>
<keyword evidence="6" id="KW-0963">Cytoplasm</keyword>
<dbReference type="GO" id="GO:0005813">
    <property type="term" value="C:centrosome"/>
    <property type="evidence" value="ECO:0007669"/>
    <property type="project" value="UniProtKB-SubCell"/>
</dbReference>
<proteinExistence type="inferred from homology"/>
<evidence type="ECO:0000256" key="4">
    <source>
        <dbReference type="ARBA" id="ARBA00009085"/>
    </source>
</evidence>
<dbReference type="EMBL" id="JAQQBS010001424">
    <property type="protein sequence ID" value="KAK0158997.1"/>
    <property type="molecule type" value="Genomic_DNA"/>
</dbReference>
<evidence type="ECO:0000256" key="2">
    <source>
        <dbReference type="ARBA" id="ARBA00004300"/>
    </source>
</evidence>
<keyword evidence="9" id="KW-0479">Metal-binding</keyword>
<evidence type="ECO:0000256" key="8">
    <source>
        <dbReference type="ARBA" id="ARBA00022670"/>
    </source>
</evidence>
<accession>A0AA39C763</accession>
<feature type="domain" description="USP" evidence="14">
    <location>
        <begin position="463"/>
        <end position="818"/>
    </location>
</feature>
<dbReference type="Pfam" id="PF00443">
    <property type="entry name" value="UCH"/>
    <property type="match status" value="1"/>
</dbReference>
<evidence type="ECO:0000259" key="14">
    <source>
        <dbReference type="PROSITE" id="PS50235"/>
    </source>
</evidence>
<evidence type="ECO:0000256" key="7">
    <source>
        <dbReference type="ARBA" id="ARBA00022553"/>
    </source>
</evidence>
<dbReference type="GO" id="GO:0016579">
    <property type="term" value="P:protein deubiquitination"/>
    <property type="evidence" value="ECO:0007669"/>
    <property type="project" value="InterPro"/>
</dbReference>
<evidence type="ECO:0000256" key="13">
    <source>
        <dbReference type="ARBA" id="ARBA00022833"/>
    </source>
</evidence>
<dbReference type="InterPro" id="IPR000938">
    <property type="entry name" value="CAP-Gly_domain"/>
</dbReference>
<evidence type="ECO:0000256" key="10">
    <source>
        <dbReference type="ARBA" id="ARBA00022786"/>
    </source>
</evidence>
<evidence type="ECO:0000256" key="11">
    <source>
        <dbReference type="ARBA" id="ARBA00022801"/>
    </source>
</evidence>
<organism evidence="15 16">
    <name type="scientific">Microctonus aethiopoides</name>
    <dbReference type="NCBI Taxonomy" id="144406"/>
    <lineage>
        <taxon>Eukaryota</taxon>
        <taxon>Metazoa</taxon>
        <taxon>Ecdysozoa</taxon>
        <taxon>Arthropoda</taxon>
        <taxon>Hexapoda</taxon>
        <taxon>Insecta</taxon>
        <taxon>Pterygota</taxon>
        <taxon>Neoptera</taxon>
        <taxon>Endopterygota</taxon>
        <taxon>Hymenoptera</taxon>
        <taxon>Apocrita</taxon>
        <taxon>Ichneumonoidea</taxon>
        <taxon>Braconidae</taxon>
        <taxon>Euphorinae</taxon>
        <taxon>Microctonus</taxon>
    </lineage>
</organism>
<dbReference type="InterPro" id="IPR028889">
    <property type="entry name" value="USP"/>
</dbReference>
<dbReference type="SUPFAM" id="SSF74924">
    <property type="entry name" value="Cap-Gly domain"/>
    <property type="match status" value="1"/>
</dbReference>
<evidence type="ECO:0000256" key="12">
    <source>
        <dbReference type="ARBA" id="ARBA00022807"/>
    </source>
</evidence>
<dbReference type="InterPro" id="IPR001394">
    <property type="entry name" value="Peptidase_C19_UCH"/>
</dbReference>
<dbReference type="Gene3D" id="2.30.30.190">
    <property type="entry name" value="CAP Gly-rich-like domain"/>
    <property type="match status" value="1"/>
</dbReference>
<sequence>MIIDMDKWQSDYNNGSSSALSCYYVAKKNTILSRISGVCSANVQNLTLGALVIANEIQADGDLKIRVFNPNDCEIWRKTEWRCHSIDFIPVPELVWNFLIAIHVPQERLRLAQDYQFCKDASNLKENSIVWYQPDLNSPTKFKAVIKYIGMVSELGQGFYFGLEILEKKPESIKTTLVAKKYIGSSSNNCTIATLNHIQLLNHNSLEFIGNKHAKFTGENIEASWSKELDGFVKSTTTNSNHHQTNNGKRIQNDVTNSKNNEHQIVNYEDSKNNNGACSTSRLNDALIPKIVHQSTKSKILINDETNLIKNTCNFDYFPLDNLLKKHDVKQTARKDNGDDLHLGSAVEVHLGSDTRFGVIRWIGSLPDSTPGKLMAAIELEDGQHPQGTDGTFNDIRYFQCRPNTAVFTDLKHCQQCDPIPVDDRLLKLNGDELGKTENCVIVGMVRPICVKGDLESICGKYRGIQGHHNSCYLDATLFSMFAFTSVFDNLLFRPRNEKDCIEYEEVQRVLREEIVNPLRNNIFVNANQVMKLRTLLEKLSSISGLTSEEKDPEEFLTSLVAQILNAEPFLKLSSGQDAYHYQLFVEKDDHLSLPTVQQLLEQSFFTSNIRLKEVPSCLIIQMPRFGKSFKMYPKIQPTLLLDITDIIEDSPRQCTVCGKLAEFECKECYDQRGVGLESIAFCTECLQHAHRHEKRTNHEPKKLNVPTEFTILKDHCQVPRLYLELSAVVCIETSHYVSFVKCGPGSEASWCFFDSMADRKGEQNGYNIPEMVPCPNFPYWLSEEGAKYLSELTDDRKLPEHAKRLLCDAYMCMYQSPDVMMYQ</sequence>
<dbReference type="Pfam" id="PF01302">
    <property type="entry name" value="CAP_GLY"/>
    <property type="match status" value="1"/>
</dbReference>
<dbReference type="GO" id="GO:0048471">
    <property type="term" value="C:perinuclear region of cytoplasm"/>
    <property type="evidence" value="ECO:0007669"/>
    <property type="project" value="UniProtKB-SubCell"/>
</dbReference>
<dbReference type="SMART" id="SM01052">
    <property type="entry name" value="CAP_GLY"/>
    <property type="match status" value="1"/>
</dbReference>
<dbReference type="PROSITE" id="PS50235">
    <property type="entry name" value="USP_3"/>
    <property type="match status" value="1"/>
</dbReference>
<dbReference type="GO" id="GO:0006508">
    <property type="term" value="P:proteolysis"/>
    <property type="evidence" value="ECO:0007669"/>
    <property type="project" value="UniProtKB-KW"/>
</dbReference>
<keyword evidence="8" id="KW-0645">Protease</keyword>
<dbReference type="Gene3D" id="3.90.70.10">
    <property type="entry name" value="Cysteine proteinases"/>
    <property type="match status" value="1"/>
</dbReference>
<dbReference type="Proteomes" id="UP001168990">
    <property type="component" value="Unassembled WGS sequence"/>
</dbReference>
<dbReference type="InterPro" id="IPR036859">
    <property type="entry name" value="CAP-Gly_dom_sf"/>
</dbReference>
<evidence type="ECO:0000256" key="1">
    <source>
        <dbReference type="ARBA" id="ARBA00000707"/>
    </source>
</evidence>
<evidence type="ECO:0000256" key="9">
    <source>
        <dbReference type="ARBA" id="ARBA00022723"/>
    </source>
</evidence>
<comment type="similarity">
    <text evidence="4">Belongs to the peptidase C19 family.</text>
</comment>
<comment type="caution">
    <text evidence="15">The sequence shown here is derived from an EMBL/GenBank/DDBJ whole genome shotgun (WGS) entry which is preliminary data.</text>
</comment>
<dbReference type="GO" id="GO:0046872">
    <property type="term" value="F:metal ion binding"/>
    <property type="evidence" value="ECO:0007669"/>
    <property type="project" value="UniProtKB-KW"/>
</dbReference>
<reference evidence="15" key="1">
    <citation type="journal article" date="2023" name="bioRxiv">
        <title>Scaffold-level genome assemblies of two parasitoid biocontrol wasps reveal the parthenogenesis mechanism and an associated novel virus.</title>
        <authorList>
            <person name="Inwood S."/>
            <person name="Skelly J."/>
            <person name="Guhlin J."/>
            <person name="Harrop T."/>
            <person name="Goldson S."/>
            <person name="Dearden P."/>
        </authorList>
    </citation>
    <scope>NUCLEOTIDE SEQUENCE</scope>
    <source>
        <strain evidence="15">Irish</strain>
        <tissue evidence="15">Whole body</tissue>
    </source>
</reference>
<keyword evidence="11" id="KW-0378">Hydrolase</keyword>
<evidence type="ECO:0000313" key="15">
    <source>
        <dbReference type="EMBL" id="KAK0158997.1"/>
    </source>
</evidence>
<keyword evidence="16" id="KW-1185">Reference proteome</keyword>
<keyword evidence="13" id="KW-0862">Zinc</keyword>
<gene>
    <name evidence="15" type="ORF">PV328_009930</name>
</gene>
<keyword evidence="12" id="KW-0788">Thiol protease</keyword>
<protein>
    <recommendedName>
        <fullName evidence="5">ubiquitinyl hydrolase 1</fullName>
        <ecNumber evidence="5">3.4.19.12</ecNumber>
    </recommendedName>
</protein>
<dbReference type="PROSITE" id="PS51257">
    <property type="entry name" value="PROKAR_LIPOPROTEIN"/>
    <property type="match status" value="1"/>
</dbReference>
<name>A0AA39C763_9HYME</name>
<dbReference type="AlphaFoldDB" id="A0AA39C763"/>
<dbReference type="SUPFAM" id="SSF54001">
    <property type="entry name" value="Cysteine proteinases"/>
    <property type="match status" value="1"/>
</dbReference>
<dbReference type="EC" id="3.4.19.12" evidence="5"/>
<keyword evidence="7" id="KW-0597">Phosphoprotein</keyword>
<comment type="catalytic activity">
    <reaction evidence="1">
        <text>Thiol-dependent hydrolysis of ester, thioester, amide, peptide and isopeptide bonds formed by the C-terminal Gly of ubiquitin (a 76-residue protein attached to proteins as an intracellular targeting signal).</text>
        <dbReference type="EC" id="3.4.19.12"/>
    </reaction>
</comment>
<dbReference type="GO" id="GO:0004843">
    <property type="term" value="F:cysteine-type deubiquitinase activity"/>
    <property type="evidence" value="ECO:0007669"/>
    <property type="project" value="UniProtKB-EC"/>
</dbReference>
<dbReference type="PANTHER" id="PTHR11830">
    <property type="entry name" value="40S RIBOSOMAL PROTEIN S3A"/>
    <property type="match status" value="1"/>
</dbReference>
<evidence type="ECO:0000256" key="6">
    <source>
        <dbReference type="ARBA" id="ARBA00022490"/>
    </source>
</evidence>
<comment type="subcellular location">
    <subcellularLocation>
        <location evidence="2">Cytoplasm</location>
        <location evidence="2">Cytoskeleton</location>
        <location evidence="2">Microtubule organizing center</location>
        <location evidence="2">Centrosome</location>
    </subcellularLocation>
    <subcellularLocation>
        <location evidence="3">Cytoplasm</location>
        <location evidence="3">Perinuclear region</location>
    </subcellularLocation>
</comment>
<dbReference type="FunFam" id="3.90.70.10:FF:000009">
    <property type="entry name" value="Putative ubiquitin carboxyl-terminal hydrolase CYLD"/>
    <property type="match status" value="1"/>
</dbReference>
<evidence type="ECO:0000256" key="3">
    <source>
        <dbReference type="ARBA" id="ARBA00004556"/>
    </source>
</evidence>
<reference evidence="15" key="2">
    <citation type="submission" date="2023-03" db="EMBL/GenBank/DDBJ databases">
        <authorList>
            <person name="Inwood S.N."/>
            <person name="Skelly J.G."/>
            <person name="Guhlin J."/>
            <person name="Harrop T.W.R."/>
            <person name="Goldson S.G."/>
            <person name="Dearden P.K."/>
        </authorList>
    </citation>
    <scope>NUCLEOTIDE SEQUENCE</scope>
    <source>
        <strain evidence="15">Irish</strain>
        <tissue evidence="15">Whole body</tissue>
    </source>
</reference>
<evidence type="ECO:0000256" key="5">
    <source>
        <dbReference type="ARBA" id="ARBA00012759"/>
    </source>
</evidence>
<keyword evidence="10" id="KW-0833">Ubl conjugation pathway</keyword>